<evidence type="ECO:0000256" key="3">
    <source>
        <dbReference type="ARBA" id="ARBA00022694"/>
    </source>
</evidence>
<evidence type="ECO:0000313" key="9">
    <source>
        <dbReference type="EMBL" id="CEO94587.1"/>
    </source>
</evidence>
<keyword evidence="7" id="KW-0378">Hydrolase</keyword>
<sequence>MANEISVTFLGTSSAMPSLTRNHSSLAVTIDGVAWLFDCGEGTQHQIMRCGALRLSRIQRIFCTHLHGDHVLGLPGLMCTMGSGAPPDRPVLHLYGPPGLRAFIRSVLNITQARLGYQFAVHELHAAGVVDGSDCTSVRHADEAPGQDIVMESGVWRVCHSDGVSVTAAPLQHRIESVGFVLTEDDTPGRVMIEKIEPILKAHAPGLCQAYGVRTPMALLPSLKSGQSIDLPDGTVLRPEDFLHPKRPGRRLAILGDTCESSAIAPLAMGADLLIHEATNAFLQSDSGVTTAAVVEEQCVSHGHSTPQMAGAFATSISAGALVLNHFSSRYKGDDAPDSLAVMDEIRALAAGAFPSGKVVCARDFMSIPVPKRQ</sequence>
<dbReference type="GO" id="GO:0046872">
    <property type="term" value="F:metal ion binding"/>
    <property type="evidence" value="ECO:0007669"/>
    <property type="project" value="UniProtKB-KW"/>
</dbReference>
<geneLocation type="mitochondrion" evidence="10"/>
<dbReference type="CDD" id="cd07717">
    <property type="entry name" value="RNaseZ_ZiPD-like_MBL-fold"/>
    <property type="match status" value="1"/>
</dbReference>
<evidence type="ECO:0000256" key="4">
    <source>
        <dbReference type="ARBA" id="ARBA00022722"/>
    </source>
</evidence>
<dbReference type="EMBL" id="CDSF01000001">
    <property type="protein sequence ID" value="CEO94587.1"/>
    <property type="molecule type" value="Genomic_DNA"/>
</dbReference>
<dbReference type="GO" id="GO:0005634">
    <property type="term" value="C:nucleus"/>
    <property type="evidence" value="ECO:0007669"/>
    <property type="project" value="TreeGrafter"/>
</dbReference>
<evidence type="ECO:0000313" key="10">
    <source>
        <dbReference type="EMBL" id="SPQ96930.1"/>
    </source>
</evidence>
<dbReference type="GO" id="GO:0042781">
    <property type="term" value="F:3'-tRNA processing endoribonuclease activity"/>
    <property type="evidence" value="ECO:0007669"/>
    <property type="project" value="TreeGrafter"/>
</dbReference>
<comment type="cofactor">
    <cofactor evidence="1">
        <name>Zn(2+)</name>
        <dbReference type="ChEBI" id="CHEBI:29105"/>
    </cofactor>
</comment>
<evidence type="ECO:0000256" key="2">
    <source>
        <dbReference type="ARBA" id="ARBA00011738"/>
    </source>
</evidence>
<keyword evidence="8" id="KW-0862">Zinc</keyword>
<protein>
    <submittedName>
        <fullName evidence="9">Uncharacterized protein</fullName>
    </submittedName>
</protein>
<keyword evidence="5" id="KW-0479">Metal-binding</keyword>
<dbReference type="EMBL" id="OVEO01000006">
    <property type="protein sequence ID" value="SPQ96930.1"/>
    <property type="molecule type" value="Genomic_DNA"/>
</dbReference>
<dbReference type="InterPro" id="IPR013471">
    <property type="entry name" value="RNase_Z/BN"/>
</dbReference>
<proteinExistence type="inferred from homology"/>
<dbReference type="Proteomes" id="UP000039324">
    <property type="component" value="Unassembled WGS sequence"/>
</dbReference>
<dbReference type="PANTHER" id="PTHR46018:SF2">
    <property type="entry name" value="ZINC PHOSPHODIESTERASE ELAC PROTEIN 1"/>
    <property type="match status" value="1"/>
</dbReference>
<dbReference type="AlphaFoldDB" id="A0A0G4IHN8"/>
<keyword evidence="11" id="KW-1185">Reference proteome</keyword>
<comment type="subunit">
    <text evidence="2">Homodimer.</text>
</comment>
<dbReference type="HAMAP" id="MF_01818">
    <property type="entry name" value="RNase_Z_BN"/>
    <property type="match status" value="1"/>
</dbReference>
<reference evidence="10 12" key="2">
    <citation type="submission" date="2018-03" db="EMBL/GenBank/DDBJ databases">
        <authorList>
            <person name="Fogelqvist J."/>
        </authorList>
    </citation>
    <scope>NUCLEOTIDE SEQUENCE [LARGE SCALE GENOMIC DNA]</scope>
</reference>
<gene>
    <name evidence="9" type="ORF">PBRA_000372</name>
    <name evidence="10" type="ORF">PLBR_LOCUS4145</name>
</gene>
<dbReference type="InterPro" id="IPR036866">
    <property type="entry name" value="RibonucZ/Hydroxyglut_hydro"/>
</dbReference>
<keyword evidence="6" id="KW-0255">Endonuclease</keyword>
<reference evidence="9 11" key="1">
    <citation type="submission" date="2015-02" db="EMBL/GenBank/DDBJ databases">
        <authorList>
            <person name="Chooi Y.-H."/>
        </authorList>
    </citation>
    <scope>NUCLEOTIDE SEQUENCE [LARGE SCALE GENOMIC DNA]</scope>
    <source>
        <strain evidence="9">E3</strain>
    </source>
</reference>
<dbReference type="Pfam" id="PF23023">
    <property type="entry name" value="Anti-Pycsar_Apyc1"/>
    <property type="match status" value="1"/>
</dbReference>
<evidence type="ECO:0000256" key="5">
    <source>
        <dbReference type="ARBA" id="ARBA00022723"/>
    </source>
</evidence>
<keyword evidence="10" id="KW-0496">Mitochondrion</keyword>
<dbReference type="Gene3D" id="3.60.15.10">
    <property type="entry name" value="Ribonuclease Z/Hydroxyacylglutathione hydrolase-like"/>
    <property type="match status" value="1"/>
</dbReference>
<dbReference type="STRING" id="37360.A0A0G4IHN8"/>
<dbReference type="PANTHER" id="PTHR46018">
    <property type="entry name" value="ZINC PHOSPHODIESTERASE ELAC PROTEIN 1"/>
    <property type="match status" value="1"/>
</dbReference>
<dbReference type="Proteomes" id="UP000290189">
    <property type="component" value="Unassembled WGS sequence"/>
</dbReference>
<keyword evidence="4" id="KW-0540">Nuclease</keyword>
<evidence type="ECO:0000313" key="11">
    <source>
        <dbReference type="Proteomes" id="UP000039324"/>
    </source>
</evidence>
<evidence type="ECO:0000313" key="12">
    <source>
        <dbReference type="Proteomes" id="UP000290189"/>
    </source>
</evidence>
<organism evidence="9 11">
    <name type="scientific">Plasmodiophora brassicae</name>
    <name type="common">Clubroot disease agent</name>
    <dbReference type="NCBI Taxonomy" id="37360"/>
    <lineage>
        <taxon>Eukaryota</taxon>
        <taxon>Sar</taxon>
        <taxon>Rhizaria</taxon>
        <taxon>Endomyxa</taxon>
        <taxon>Phytomyxea</taxon>
        <taxon>Plasmodiophorida</taxon>
        <taxon>Plasmodiophoridae</taxon>
        <taxon>Plasmodiophora</taxon>
    </lineage>
</organism>
<accession>A0A0G4IHN8</accession>
<evidence type="ECO:0000256" key="8">
    <source>
        <dbReference type="ARBA" id="ARBA00022833"/>
    </source>
</evidence>
<dbReference type="SUPFAM" id="SSF56281">
    <property type="entry name" value="Metallo-hydrolase/oxidoreductase"/>
    <property type="match status" value="1"/>
</dbReference>
<evidence type="ECO:0000256" key="7">
    <source>
        <dbReference type="ARBA" id="ARBA00022801"/>
    </source>
</evidence>
<dbReference type="OMA" id="EEWREPC"/>
<name>A0A0G4IHN8_PLABS</name>
<keyword evidence="3" id="KW-0819">tRNA processing</keyword>
<dbReference type="OrthoDB" id="527344at2759"/>
<evidence type="ECO:0000256" key="1">
    <source>
        <dbReference type="ARBA" id="ARBA00001947"/>
    </source>
</evidence>
<evidence type="ECO:0000256" key="6">
    <source>
        <dbReference type="ARBA" id="ARBA00022759"/>
    </source>
</evidence>